<reference evidence="1" key="1">
    <citation type="submission" date="2020-05" db="EMBL/GenBank/DDBJ databases">
        <authorList>
            <person name="Chiriac C."/>
            <person name="Salcher M."/>
            <person name="Ghai R."/>
            <person name="Kavagutti S V."/>
        </authorList>
    </citation>
    <scope>NUCLEOTIDE SEQUENCE</scope>
</reference>
<proteinExistence type="predicted"/>
<organism evidence="1">
    <name type="scientific">freshwater metagenome</name>
    <dbReference type="NCBI Taxonomy" id="449393"/>
    <lineage>
        <taxon>unclassified sequences</taxon>
        <taxon>metagenomes</taxon>
        <taxon>ecological metagenomes</taxon>
    </lineage>
</organism>
<gene>
    <name evidence="1" type="ORF">UFOPK3733_02003</name>
</gene>
<sequence length="173" mass="18766">MIWENIDSELRCTALRYELMLPVESARRYTSSAAGNTGVCAVFATSTEDPAATVRTTRSGFREGSGADCAPAPPVEATAAISATTATMPRNVLGRFFTCRAIVSSPHSERSRSVRCFYGRAQLRHITPRVYSPGLIGRLTQHPPTGDVGAVAARETLDVRDRRHMIGGFEAHQ</sequence>
<protein>
    <submittedName>
        <fullName evidence="1">Unannotated protein</fullName>
    </submittedName>
</protein>
<dbReference type="EMBL" id="CAFBNC010000143">
    <property type="protein sequence ID" value="CAB4953299.1"/>
    <property type="molecule type" value="Genomic_DNA"/>
</dbReference>
<name>A0A6J7KFQ0_9ZZZZ</name>
<accession>A0A6J7KFQ0</accession>
<dbReference type="AlphaFoldDB" id="A0A6J7KFQ0"/>
<evidence type="ECO:0000313" key="1">
    <source>
        <dbReference type="EMBL" id="CAB4953299.1"/>
    </source>
</evidence>